<dbReference type="EMBL" id="BAABAH010000011">
    <property type="protein sequence ID" value="GAA3826545.1"/>
    <property type="molecule type" value="Genomic_DNA"/>
</dbReference>
<dbReference type="InterPro" id="IPR034660">
    <property type="entry name" value="DinB/YfiT-like"/>
</dbReference>
<evidence type="ECO:0000313" key="3">
    <source>
        <dbReference type="Proteomes" id="UP001501821"/>
    </source>
</evidence>
<dbReference type="SUPFAM" id="SSF109854">
    <property type="entry name" value="DinB/YfiT-like putative metalloenzymes"/>
    <property type="match status" value="1"/>
</dbReference>
<sequence>MLVHALDQAADELDHVHADQLTGPTPCGDWDVAALADHLVAAPAKFLTMMRGEQPDWAAPPPHVREGWGAEFRVHADDLSHAWHELEGDPPTPAAWQVAEIAVHTWDLVSALGRPTDRLDPEVAQVALNFMRASLEPEKRGPAFGPEQTPAPDAGPYETLAAFAGRAAG</sequence>
<dbReference type="InterPro" id="IPR017520">
    <property type="entry name" value="CHP03086"/>
</dbReference>
<proteinExistence type="predicted"/>
<dbReference type="NCBIfam" id="TIGR03086">
    <property type="entry name" value="TIGR03086 family metal-binding protein"/>
    <property type="match status" value="1"/>
</dbReference>
<dbReference type="NCBIfam" id="TIGR03083">
    <property type="entry name" value="maleylpyruvate isomerase family mycothiol-dependent enzyme"/>
    <property type="match status" value="1"/>
</dbReference>
<comment type="caution">
    <text evidence="2">The sequence shown here is derived from an EMBL/GenBank/DDBJ whole genome shotgun (WGS) entry which is preliminary data.</text>
</comment>
<organism evidence="2 3">
    <name type="scientific">Nocardioides panacisoli</name>
    <dbReference type="NCBI Taxonomy" id="627624"/>
    <lineage>
        <taxon>Bacteria</taxon>
        <taxon>Bacillati</taxon>
        <taxon>Actinomycetota</taxon>
        <taxon>Actinomycetes</taxon>
        <taxon>Propionibacteriales</taxon>
        <taxon>Nocardioidaceae</taxon>
        <taxon>Nocardioides</taxon>
    </lineage>
</organism>
<evidence type="ECO:0000256" key="1">
    <source>
        <dbReference type="SAM" id="MobiDB-lite"/>
    </source>
</evidence>
<evidence type="ECO:0000313" key="2">
    <source>
        <dbReference type="EMBL" id="GAA3826545.1"/>
    </source>
</evidence>
<dbReference type="InterPro" id="IPR017517">
    <property type="entry name" value="Maleyloyr_isom"/>
</dbReference>
<gene>
    <name evidence="2" type="ORF">GCM10022242_29830</name>
</gene>
<reference evidence="3" key="1">
    <citation type="journal article" date="2019" name="Int. J. Syst. Evol. Microbiol.">
        <title>The Global Catalogue of Microorganisms (GCM) 10K type strain sequencing project: providing services to taxonomists for standard genome sequencing and annotation.</title>
        <authorList>
            <consortium name="The Broad Institute Genomics Platform"/>
            <consortium name="The Broad Institute Genome Sequencing Center for Infectious Disease"/>
            <person name="Wu L."/>
            <person name="Ma J."/>
        </authorList>
    </citation>
    <scope>NUCLEOTIDE SEQUENCE [LARGE SCALE GENOMIC DNA]</scope>
    <source>
        <strain evidence="3">JCM 16953</strain>
    </source>
</reference>
<dbReference type="Proteomes" id="UP001501821">
    <property type="component" value="Unassembled WGS sequence"/>
</dbReference>
<accession>A0ABP7ITA1</accession>
<feature type="region of interest" description="Disordered" evidence="1">
    <location>
        <begin position="137"/>
        <end position="156"/>
    </location>
</feature>
<name>A0ABP7ITA1_9ACTN</name>
<protein>
    <submittedName>
        <fullName evidence="2">TIGR03086 family metal-binding protein</fullName>
    </submittedName>
</protein>
<keyword evidence="3" id="KW-1185">Reference proteome</keyword>